<dbReference type="GO" id="GO:0005634">
    <property type="term" value="C:nucleus"/>
    <property type="evidence" value="ECO:0007669"/>
    <property type="project" value="UniProtKB-SubCell"/>
</dbReference>
<evidence type="ECO:0000256" key="9">
    <source>
        <dbReference type="ARBA" id="ARBA00023242"/>
    </source>
</evidence>
<evidence type="ECO:0000256" key="6">
    <source>
        <dbReference type="ARBA" id="ARBA00022816"/>
    </source>
</evidence>
<proteinExistence type="inferred from homology"/>
<dbReference type="SMART" id="SM01375">
    <property type="entry name" value="Dynein_light"/>
    <property type="match status" value="1"/>
</dbReference>
<organism evidence="11 12">
    <name type="scientific">Trichobilharzia regenti</name>
    <name type="common">Nasal bird schistosome</name>
    <dbReference type="NCBI Taxonomy" id="157069"/>
    <lineage>
        <taxon>Eukaryota</taxon>
        <taxon>Metazoa</taxon>
        <taxon>Spiralia</taxon>
        <taxon>Lophotrochozoa</taxon>
        <taxon>Platyhelminthes</taxon>
        <taxon>Trematoda</taxon>
        <taxon>Digenea</taxon>
        <taxon>Strigeidida</taxon>
        <taxon>Schistosomatoidea</taxon>
        <taxon>Schistosomatidae</taxon>
        <taxon>Trichobilharzia</taxon>
    </lineage>
</organism>
<evidence type="ECO:0000313" key="12">
    <source>
        <dbReference type="WBParaSite" id="TREG1_51340.1"/>
    </source>
</evidence>
<keyword evidence="11" id="KW-1185">Reference proteome</keyword>
<dbReference type="PANTHER" id="PTHR11886:SF35">
    <property type="entry name" value="DYNEIN LIGHT CHAIN"/>
    <property type="match status" value="1"/>
</dbReference>
<dbReference type="GO" id="GO:0015031">
    <property type="term" value="P:protein transport"/>
    <property type="evidence" value="ECO:0007669"/>
    <property type="project" value="UniProtKB-KW"/>
</dbReference>
<reference evidence="11" key="1">
    <citation type="submission" date="2022-06" db="EMBL/GenBank/DDBJ databases">
        <authorList>
            <person name="Berger JAMES D."/>
            <person name="Berger JAMES D."/>
        </authorList>
    </citation>
    <scope>NUCLEOTIDE SEQUENCE [LARGE SCALE GENOMIC DNA]</scope>
</reference>
<dbReference type="InterPro" id="IPR001372">
    <property type="entry name" value="Dynein_light_chain_typ-1/2"/>
</dbReference>
<reference evidence="12" key="2">
    <citation type="submission" date="2023-11" db="UniProtKB">
        <authorList>
            <consortium name="WormBaseParasite"/>
        </authorList>
    </citation>
    <scope>IDENTIFICATION</scope>
</reference>
<name>A0AA85JXC9_TRIRE</name>
<dbReference type="Proteomes" id="UP000050795">
    <property type="component" value="Unassembled WGS sequence"/>
</dbReference>
<keyword evidence="3" id="KW-0813">Transport</keyword>
<dbReference type="CDD" id="cd21452">
    <property type="entry name" value="DLC-like_DYNLL1_DYNLL2"/>
    <property type="match status" value="1"/>
</dbReference>
<dbReference type="SUPFAM" id="SSF54648">
    <property type="entry name" value="DLC"/>
    <property type="match status" value="1"/>
</dbReference>
<keyword evidence="10" id="KW-0505">Motor protein</keyword>
<dbReference type="GO" id="GO:0007017">
    <property type="term" value="P:microtubule-based process"/>
    <property type="evidence" value="ECO:0007669"/>
    <property type="project" value="InterPro"/>
</dbReference>
<evidence type="ECO:0000256" key="10">
    <source>
        <dbReference type="RuleBase" id="RU365010"/>
    </source>
</evidence>
<dbReference type="PANTHER" id="PTHR11886">
    <property type="entry name" value="DYNEIN LIGHT CHAIN"/>
    <property type="match status" value="1"/>
</dbReference>
<keyword evidence="10" id="KW-0243">Dynein</keyword>
<dbReference type="AlphaFoldDB" id="A0AA85JXC9"/>
<evidence type="ECO:0000256" key="8">
    <source>
        <dbReference type="ARBA" id="ARBA00023212"/>
    </source>
</evidence>
<keyword evidence="9" id="KW-0539">Nucleus</keyword>
<keyword evidence="4 10" id="KW-0963">Cytoplasm</keyword>
<evidence type="ECO:0000256" key="3">
    <source>
        <dbReference type="ARBA" id="ARBA00022448"/>
    </source>
</evidence>
<evidence type="ECO:0000256" key="2">
    <source>
        <dbReference type="ARBA" id="ARBA00004245"/>
    </source>
</evidence>
<evidence type="ECO:0000256" key="7">
    <source>
        <dbReference type="ARBA" id="ARBA00022927"/>
    </source>
</evidence>
<sequence length="91" mass="10363">MTMTSKTSLVKNADMPEELKENVINICIEAVEKYSVEKDVASYIKKECDRLHKPSWHCIVGKNFGSYITHEAGCFIYLFIDNVAIQLFKSG</sequence>
<keyword evidence="5 10" id="KW-0493">Microtubule</keyword>
<evidence type="ECO:0000256" key="4">
    <source>
        <dbReference type="ARBA" id="ARBA00022490"/>
    </source>
</evidence>
<dbReference type="GO" id="GO:0005868">
    <property type="term" value="C:cytoplasmic dynein complex"/>
    <property type="evidence" value="ECO:0007669"/>
    <property type="project" value="TreeGrafter"/>
</dbReference>
<dbReference type="GO" id="GO:0045505">
    <property type="term" value="F:dynein intermediate chain binding"/>
    <property type="evidence" value="ECO:0007669"/>
    <property type="project" value="TreeGrafter"/>
</dbReference>
<comment type="similarity">
    <text evidence="10">Belongs to the dynein light chain family.</text>
</comment>
<keyword evidence="7" id="KW-0653">Protein transport</keyword>
<accession>A0AA85JXC9</accession>
<protein>
    <recommendedName>
        <fullName evidence="10">Dynein light chain</fullName>
    </recommendedName>
</protein>
<dbReference type="FunFam" id="3.30.740.10:FF:000005">
    <property type="entry name" value="Dynein light chain"/>
    <property type="match status" value="1"/>
</dbReference>
<dbReference type="GO" id="GO:0051028">
    <property type="term" value="P:mRNA transport"/>
    <property type="evidence" value="ECO:0007669"/>
    <property type="project" value="UniProtKB-KW"/>
</dbReference>
<keyword evidence="8 10" id="KW-0206">Cytoskeleton</keyword>
<evidence type="ECO:0000256" key="5">
    <source>
        <dbReference type="ARBA" id="ARBA00022701"/>
    </source>
</evidence>
<evidence type="ECO:0000256" key="1">
    <source>
        <dbReference type="ARBA" id="ARBA00004123"/>
    </source>
</evidence>
<comment type="subcellular location">
    <subcellularLocation>
        <location evidence="2 10">Cytoplasm</location>
        <location evidence="2 10">Cytoskeleton</location>
    </subcellularLocation>
    <subcellularLocation>
        <location evidence="1">Nucleus</location>
    </subcellularLocation>
</comment>
<evidence type="ECO:0000313" key="11">
    <source>
        <dbReference type="Proteomes" id="UP000050795"/>
    </source>
</evidence>
<dbReference type="InterPro" id="IPR037177">
    <property type="entry name" value="DLC_sf"/>
</dbReference>
<dbReference type="Pfam" id="PF01221">
    <property type="entry name" value="Dynein_light"/>
    <property type="match status" value="1"/>
</dbReference>
<dbReference type="GO" id="GO:0005874">
    <property type="term" value="C:microtubule"/>
    <property type="evidence" value="ECO:0007669"/>
    <property type="project" value="UniProtKB-KW"/>
</dbReference>
<dbReference type="WBParaSite" id="TREG1_51340.1">
    <property type="protein sequence ID" value="TREG1_51340.1"/>
    <property type="gene ID" value="TREG1_51340"/>
</dbReference>
<keyword evidence="6" id="KW-0509">mRNA transport</keyword>
<dbReference type="Gene3D" id="3.30.740.10">
    <property type="entry name" value="Protein Inhibitor Of Neuronal Nitric Oxide Synthase"/>
    <property type="match status" value="1"/>
</dbReference>